<reference evidence="7 8" key="1">
    <citation type="submission" date="2020-08" db="EMBL/GenBank/DDBJ databases">
        <title>Genome public.</title>
        <authorList>
            <person name="Liu C."/>
            <person name="Sun Q."/>
        </authorList>
    </citation>
    <scope>NUCLEOTIDE SEQUENCE [LARGE SCALE GENOMIC DNA]</scope>
    <source>
        <strain evidence="7 8">BX10</strain>
    </source>
</reference>
<feature type="transmembrane region" description="Helical" evidence="6">
    <location>
        <begin position="126"/>
        <end position="147"/>
    </location>
</feature>
<proteinExistence type="predicted"/>
<evidence type="ECO:0000256" key="6">
    <source>
        <dbReference type="SAM" id="Phobius"/>
    </source>
</evidence>
<feature type="transmembrane region" description="Helical" evidence="6">
    <location>
        <begin position="44"/>
        <end position="62"/>
    </location>
</feature>
<feature type="transmembrane region" description="Helical" evidence="6">
    <location>
        <begin position="239"/>
        <end position="258"/>
    </location>
</feature>
<dbReference type="EMBL" id="JACRTJ010000007">
    <property type="protein sequence ID" value="MBC8598220.1"/>
    <property type="molecule type" value="Genomic_DNA"/>
</dbReference>
<evidence type="ECO:0000256" key="2">
    <source>
        <dbReference type="ARBA" id="ARBA00022475"/>
    </source>
</evidence>
<evidence type="ECO:0000256" key="5">
    <source>
        <dbReference type="ARBA" id="ARBA00023136"/>
    </source>
</evidence>
<comment type="subcellular location">
    <subcellularLocation>
        <location evidence="1">Cell membrane</location>
        <topology evidence="1">Multi-pass membrane protein</topology>
    </subcellularLocation>
</comment>
<dbReference type="RefSeq" id="WP_158359946.1">
    <property type="nucleotide sequence ID" value="NZ_JACRTJ010000007.1"/>
</dbReference>
<comment type="caution">
    <text evidence="7">The sequence shown here is derived from an EMBL/GenBank/DDBJ whole genome shotgun (WGS) entry which is preliminary data.</text>
</comment>
<feature type="transmembrane region" description="Helical" evidence="6">
    <location>
        <begin position="12"/>
        <end position="32"/>
    </location>
</feature>
<evidence type="ECO:0000256" key="3">
    <source>
        <dbReference type="ARBA" id="ARBA00022692"/>
    </source>
</evidence>
<keyword evidence="8" id="KW-1185">Reference proteome</keyword>
<dbReference type="PANTHER" id="PTHR32196">
    <property type="entry name" value="ABC TRANSPORTER PERMEASE PROTEIN YPHD-RELATED-RELATED"/>
    <property type="match status" value="1"/>
</dbReference>
<dbReference type="InterPro" id="IPR001851">
    <property type="entry name" value="ABC_transp_permease"/>
</dbReference>
<evidence type="ECO:0000256" key="4">
    <source>
        <dbReference type="ARBA" id="ARBA00022989"/>
    </source>
</evidence>
<keyword evidence="3 6" id="KW-0812">Transmembrane</keyword>
<name>A0ABR7NQ25_9FIRM</name>
<keyword evidence="2" id="KW-1003">Cell membrane</keyword>
<organism evidence="7 8">
    <name type="scientific">Enterocloster hominis</name>
    <name type="common">ex Liu et al. 2021</name>
    <dbReference type="NCBI Taxonomy" id="2763663"/>
    <lineage>
        <taxon>Bacteria</taxon>
        <taxon>Bacillati</taxon>
        <taxon>Bacillota</taxon>
        <taxon>Clostridia</taxon>
        <taxon>Lachnospirales</taxon>
        <taxon>Lachnospiraceae</taxon>
        <taxon>Enterocloster</taxon>
    </lineage>
</organism>
<gene>
    <name evidence="7" type="ORF">H8708_03095</name>
</gene>
<accession>A0ABR7NQ25</accession>
<protein>
    <submittedName>
        <fullName evidence="7">ABC transporter permease</fullName>
    </submittedName>
</protein>
<dbReference type="Pfam" id="PF02653">
    <property type="entry name" value="BPD_transp_2"/>
    <property type="match status" value="1"/>
</dbReference>
<evidence type="ECO:0000313" key="8">
    <source>
        <dbReference type="Proteomes" id="UP000647491"/>
    </source>
</evidence>
<feature type="transmembrane region" description="Helical" evidence="6">
    <location>
        <begin position="94"/>
        <end position="114"/>
    </location>
</feature>
<evidence type="ECO:0000256" key="1">
    <source>
        <dbReference type="ARBA" id="ARBA00004651"/>
    </source>
</evidence>
<keyword evidence="4 6" id="KW-1133">Transmembrane helix</keyword>
<evidence type="ECO:0000313" key="7">
    <source>
        <dbReference type="EMBL" id="MBC8598220.1"/>
    </source>
</evidence>
<sequence length="346" mass="37129">MTGIKNKISAFGFPRLIIMAFLGLLIVLMFLMDIPAPLTFSQCIVRVGINMVLGLAMVPGIMAGTGMNFALPLGIECGLLAGMISLQFDMTGVGGIFAAMVISIPFSILAGLAYSQLINRVKGSEMMVSTYVGFSVVALMCIGWLILPFNHPSIVWPIGDGLRTTITLEKWYDRALNNLWAFSVAGVEIPVGLILVISVFSFLVWLFMRSRLGLMMKAVGSNPEFAKANGIHVDSMRTLATVISTILGGIGIIIYAQGFGFYQLYNAPLMMAFPAIAAVLIGGATPSRVTVFHVVFGTIMFQSMLAIATPVANSLIPEGNLSEVVRTIVSNGIILYALSRMQGGKR</sequence>
<dbReference type="Proteomes" id="UP000647491">
    <property type="component" value="Unassembled WGS sequence"/>
</dbReference>
<feature type="transmembrane region" description="Helical" evidence="6">
    <location>
        <begin position="179"/>
        <end position="207"/>
    </location>
</feature>
<keyword evidence="5 6" id="KW-0472">Membrane</keyword>
<dbReference type="PANTHER" id="PTHR32196:SF15">
    <property type="entry name" value="SUGAR ABC TRANSPORTER PERMEASE PROTEIN"/>
    <property type="match status" value="1"/>
</dbReference>